<feature type="domain" description="PPIase FKBP-type" evidence="10">
    <location>
        <begin position="167"/>
        <end position="232"/>
    </location>
</feature>
<comment type="subcellular location">
    <subcellularLocation>
        <location evidence="9">Cytoplasm</location>
    </subcellularLocation>
    <text evidence="9">About half TF is bound to the ribosome near the polypeptide exit tunnel while the other half is free in the cytoplasm.</text>
</comment>
<evidence type="ECO:0000256" key="2">
    <source>
        <dbReference type="ARBA" id="ARBA00005464"/>
    </source>
</evidence>
<dbReference type="PANTHER" id="PTHR30560:SF3">
    <property type="entry name" value="TRIGGER FACTOR-LIKE PROTEIN TIG, CHLOROPLASTIC"/>
    <property type="match status" value="1"/>
</dbReference>
<evidence type="ECO:0000256" key="7">
    <source>
        <dbReference type="ARBA" id="ARBA00023235"/>
    </source>
</evidence>
<keyword evidence="14" id="KW-1185">Reference proteome</keyword>
<dbReference type="GO" id="GO:0015031">
    <property type="term" value="P:protein transport"/>
    <property type="evidence" value="ECO:0007669"/>
    <property type="project" value="UniProtKB-UniRule"/>
</dbReference>
<evidence type="ECO:0000256" key="8">
    <source>
        <dbReference type="ARBA" id="ARBA00029986"/>
    </source>
</evidence>
<feature type="domain" description="Trigger factor C-terminal" evidence="12">
    <location>
        <begin position="275"/>
        <end position="435"/>
    </location>
</feature>
<evidence type="ECO:0000256" key="9">
    <source>
        <dbReference type="HAMAP-Rule" id="MF_00303"/>
    </source>
</evidence>
<dbReference type="GO" id="GO:0043335">
    <property type="term" value="P:protein unfolding"/>
    <property type="evidence" value="ECO:0007669"/>
    <property type="project" value="TreeGrafter"/>
</dbReference>
<accession>A0A7W8LLE5</accession>
<dbReference type="GO" id="GO:0044183">
    <property type="term" value="F:protein folding chaperone"/>
    <property type="evidence" value="ECO:0007669"/>
    <property type="project" value="TreeGrafter"/>
</dbReference>
<gene>
    <name evidence="9" type="primary">tig</name>
    <name evidence="13" type="ORF">HNP76_000751</name>
</gene>
<evidence type="ECO:0000256" key="6">
    <source>
        <dbReference type="ARBA" id="ARBA00023186"/>
    </source>
</evidence>
<reference evidence="13 14" key="1">
    <citation type="submission" date="2020-08" db="EMBL/GenBank/DDBJ databases">
        <title>Genomic Encyclopedia of Type Strains, Phase IV (KMG-IV): sequencing the most valuable type-strain genomes for metagenomic binning, comparative biology and taxonomic classification.</title>
        <authorList>
            <person name="Goeker M."/>
        </authorList>
    </citation>
    <scope>NUCLEOTIDE SEQUENCE [LARGE SCALE GENOMIC DNA]</scope>
    <source>
        <strain evidence="13 14">DSM 103462</strain>
    </source>
</reference>
<dbReference type="PIRSF" id="PIRSF003095">
    <property type="entry name" value="Trigger_factor"/>
    <property type="match status" value="1"/>
</dbReference>
<evidence type="ECO:0000259" key="11">
    <source>
        <dbReference type="Pfam" id="PF05697"/>
    </source>
</evidence>
<keyword evidence="5 9" id="KW-0697">Rotamase</keyword>
<evidence type="ECO:0000256" key="5">
    <source>
        <dbReference type="ARBA" id="ARBA00023110"/>
    </source>
</evidence>
<dbReference type="HAMAP" id="MF_00303">
    <property type="entry name" value="Trigger_factor_Tig"/>
    <property type="match status" value="1"/>
</dbReference>
<evidence type="ECO:0000256" key="1">
    <source>
        <dbReference type="ARBA" id="ARBA00000971"/>
    </source>
</evidence>
<dbReference type="SUPFAM" id="SSF109998">
    <property type="entry name" value="Triger factor/SurA peptide-binding domain-like"/>
    <property type="match status" value="1"/>
</dbReference>
<comment type="function">
    <text evidence="9">Involved in protein export. Acts as a chaperone by maintaining the newly synthesized protein in an open conformation. Functions as a peptidyl-prolyl cis-trans isomerase.</text>
</comment>
<dbReference type="GO" id="GO:0003755">
    <property type="term" value="F:peptidyl-prolyl cis-trans isomerase activity"/>
    <property type="evidence" value="ECO:0007669"/>
    <property type="project" value="UniProtKB-UniRule"/>
</dbReference>
<dbReference type="GO" id="GO:0005737">
    <property type="term" value="C:cytoplasm"/>
    <property type="evidence" value="ECO:0007669"/>
    <property type="project" value="UniProtKB-SubCell"/>
</dbReference>
<dbReference type="Gene3D" id="1.10.3120.10">
    <property type="entry name" value="Trigger factor, C-terminal domain"/>
    <property type="match status" value="1"/>
</dbReference>
<dbReference type="InterPro" id="IPR001179">
    <property type="entry name" value="PPIase_FKBP_dom"/>
</dbReference>
<dbReference type="InterPro" id="IPR046357">
    <property type="entry name" value="PPIase_dom_sf"/>
</dbReference>
<comment type="domain">
    <text evidence="9">Consists of 3 domains; the N-terminus binds the ribosome, the middle domain has PPIase activity, while the C-terminus has intrinsic chaperone activity on its own.</text>
</comment>
<dbReference type="NCBIfam" id="TIGR00115">
    <property type="entry name" value="tig"/>
    <property type="match status" value="1"/>
</dbReference>
<dbReference type="InterPro" id="IPR036611">
    <property type="entry name" value="Trigger_fac_ribosome-bd_sf"/>
</dbReference>
<organism evidence="13 14">
    <name type="scientific">Treponema ruminis</name>
    <dbReference type="NCBI Taxonomy" id="744515"/>
    <lineage>
        <taxon>Bacteria</taxon>
        <taxon>Pseudomonadati</taxon>
        <taxon>Spirochaetota</taxon>
        <taxon>Spirochaetia</taxon>
        <taxon>Spirochaetales</taxon>
        <taxon>Treponemataceae</taxon>
        <taxon>Treponema</taxon>
    </lineage>
</organism>
<dbReference type="Pfam" id="PF00254">
    <property type="entry name" value="FKBP_C"/>
    <property type="match status" value="1"/>
</dbReference>
<dbReference type="AlphaFoldDB" id="A0A7W8LLE5"/>
<comment type="catalytic activity">
    <reaction evidence="1 9">
        <text>[protein]-peptidylproline (omega=180) = [protein]-peptidylproline (omega=0)</text>
        <dbReference type="Rhea" id="RHEA:16237"/>
        <dbReference type="Rhea" id="RHEA-COMP:10747"/>
        <dbReference type="Rhea" id="RHEA-COMP:10748"/>
        <dbReference type="ChEBI" id="CHEBI:83833"/>
        <dbReference type="ChEBI" id="CHEBI:83834"/>
        <dbReference type="EC" id="5.2.1.8"/>
    </reaction>
</comment>
<keyword evidence="9" id="KW-0132">Cell division</keyword>
<name>A0A7W8LLE5_9SPIR</name>
<dbReference type="Gene3D" id="3.30.70.1050">
    <property type="entry name" value="Trigger factor ribosome-binding domain"/>
    <property type="match status" value="1"/>
</dbReference>
<dbReference type="Pfam" id="PF05698">
    <property type="entry name" value="Trigger_C"/>
    <property type="match status" value="1"/>
</dbReference>
<keyword evidence="6 9" id="KW-0143">Chaperone</keyword>
<comment type="similarity">
    <text evidence="2 9">Belongs to the FKBP-type PPIase family. Tig subfamily.</text>
</comment>
<comment type="caution">
    <text evidence="13">The sequence shown here is derived from an EMBL/GenBank/DDBJ whole genome shotgun (WGS) entry which is preliminary data.</text>
</comment>
<keyword evidence="9" id="KW-0963">Cytoplasm</keyword>
<dbReference type="SUPFAM" id="SSF102735">
    <property type="entry name" value="Trigger factor ribosome-binding domain"/>
    <property type="match status" value="1"/>
</dbReference>
<dbReference type="GO" id="GO:0043022">
    <property type="term" value="F:ribosome binding"/>
    <property type="evidence" value="ECO:0007669"/>
    <property type="project" value="TreeGrafter"/>
</dbReference>
<dbReference type="Pfam" id="PF05697">
    <property type="entry name" value="Trigger_N"/>
    <property type="match status" value="1"/>
</dbReference>
<feature type="domain" description="Trigger factor ribosome-binding bacterial" evidence="11">
    <location>
        <begin position="5"/>
        <end position="152"/>
    </location>
</feature>
<dbReference type="Gene3D" id="3.10.50.40">
    <property type="match status" value="1"/>
</dbReference>
<evidence type="ECO:0000256" key="4">
    <source>
        <dbReference type="ARBA" id="ARBA00016902"/>
    </source>
</evidence>
<dbReference type="EMBL" id="JACHFQ010000002">
    <property type="protein sequence ID" value="MBB5225407.1"/>
    <property type="molecule type" value="Genomic_DNA"/>
</dbReference>
<dbReference type="PANTHER" id="PTHR30560">
    <property type="entry name" value="TRIGGER FACTOR CHAPERONE AND PEPTIDYL-PROLYL CIS/TRANS ISOMERASE"/>
    <property type="match status" value="1"/>
</dbReference>
<dbReference type="InterPro" id="IPR005215">
    <property type="entry name" value="Trig_fac"/>
</dbReference>
<dbReference type="GO" id="GO:0051301">
    <property type="term" value="P:cell division"/>
    <property type="evidence" value="ECO:0007669"/>
    <property type="project" value="UniProtKB-KW"/>
</dbReference>
<evidence type="ECO:0000313" key="14">
    <source>
        <dbReference type="Proteomes" id="UP000518887"/>
    </source>
</evidence>
<dbReference type="SUPFAM" id="SSF54534">
    <property type="entry name" value="FKBP-like"/>
    <property type="match status" value="1"/>
</dbReference>
<evidence type="ECO:0000313" key="13">
    <source>
        <dbReference type="EMBL" id="MBB5225407.1"/>
    </source>
</evidence>
<keyword evidence="7 9" id="KW-0413">Isomerase</keyword>
<dbReference type="RefSeq" id="WP_184657657.1">
    <property type="nucleotide sequence ID" value="NZ_CP031518.1"/>
</dbReference>
<dbReference type="Proteomes" id="UP000518887">
    <property type="component" value="Unassembled WGS sequence"/>
</dbReference>
<keyword evidence="9" id="KW-0131">Cell cycle</keyword>
<evidence type="ECO:0000259" key="10">
    <source>
        <dbReference type="Pfam" id="PF00254"/>
    </source>
</evidence>
<dbReference type="InterPro" id="IPR027304">
    <property type="entry name" value="Trigger_fact/SurA_dom_sf"/>
</dbReference>
<evidence type="ECO:0000259" key="12">
    <source>
        <dbReference type="Pfam" id="PF05698"/>
    </source>
</evidence>
<dbReference type="InterPro" id="IPR037041">
    <property type="entry name" value="Trigger_fac_C_sf"/>
</dbReference>
<protein>
    <recommendedName>
        <fullName evidence="4 9">Trigger factor</fullName>
        <shortName evidence="9">TF</shortName>
        <ecNumber evidence="3 9">5.2.1.8</ecNumber>
    </recommendedName>
    <alternativeName>
        <fullName evidence="8 9">PPIase</fullName>
    </alternativeName>
</protein>
<dbReference type="InterPro" id="IPR008880">
    <property type="entry name" value="Trigger_fac_C"/>
</dbReference>
<dbReference type="GO" id="GO:0051083">
    <property type="term" value="P:'de novo' cotranslational protein folding"/>
    <property type="evidence" value="ECO:0007669"/>
    <property type="project" value="TreeGrafter"/>
</dbReference>
<proteinExistence type="inferred from homology"/>
<dbReference type="EC" id="5.2.1.8" evidence="3 9"/>
<evidence type="ECO:0000256" key="3">
    <source>
        <dbReference type="ARBA" id="ARBA00013194"/>
    </source>
</evidence>
<dbReference type="InterPro" id="IPR008881">
    <property type="entry name" value="Trigger_fac_ribosome-bd_bac"/>
</dbReference>
<sequence>MKVTKEIEKLEHSAAKLTVTVAKKDVADSYNETISKYVKQVQIPGFRKGHVPASVLERKYGEQIKMEAASDLIDKSLNEIFSDEKELENRPLPYAQPVLEKMPEFDTSKDFVYTVTYDVFPKVDLKGFDFKSVTIKEPQVTVGDAELNEELKGIQERNAVVIDKKDDEKAEKDNILTISIVEKDENGAEIASTKREEFTFTLGTAENVYKIDDDLIGMKKGESKEVSKTYDKDEKDAELAGKTKKYSVTVKQIKVRNLPALDDELAQDVNEKFKTLDDLKKDIMRNLENAKTNKINEIKTNDLLSQLVEKNPFEIPASMLNAELDGRWRMMAQQFQTTPEELDKMITASGQKKEDMLKEWTGDAEKMLKSRIIVDNLLKERNISVTPEEIESEYQKIADANGITVDEVKQHYADPRAKEYLIDEAKEQKLYKEIFAEAKVSKGDKVSFKDLFNLK</sequence>